<evidence type="ECO:0000313" key="7">
    <source>
        <dbReference type="EMBL" id="KAK9849253.1"/>
    </source>
</evidence>
<dbReference type="GO" id="GO:0016491">
    <property type="term" value="F:oxidoreductase activity"/>
    <property type="evidence" value="ECO:0007669"/>
    <property type="project" value="InterPro"/>
</dbReference>
<feature type="domain" description="Carrier" evidence="5">
    <location>
        <begin position="287"/>
        <end position="361"/>
    </location>
</feature>
<dbReference type="InterPro" id="IPR050091">
    <property type="entry name" value="PKS_NRPS_Biosynth_Enz"/>
</dbReference>
<dbReference type="Gene3D" id="3.40.47.10">
    <property type="match status" value="1"/>
</dbReference>
<dbReference type="Gene3D" id="3.40.50.720">
    <property type="entry name" value="NAD(P)-binding Rossmann-like Domain"/>
    <property type="match status" value="1"/>
</dbReference>
<keyword evidence="4" id="KW-0511">Multifunctional enzyme</keyword>
<evidence type="ECO:0000313" key="8">
    <source>
        <dbReference type="Proteomes" id="UP001485043"/>
    </source>
</evidence>
<proteinExistence type="predicted"/>
<comment type="caution">
    <text evidence="7">The sequence shown here is derived from an EMBL/GenBank/DDBJ whole genome shotgun (WGS) entry which is preliminary data.</text>
</comment>
<keyword evidence="8" id="KW-1185">Reference proteome</keyword>
<dbReference type="InterPro" id="IPR020841">
    <property type="entry name" value="PKS_Beta-ketoAc_synthase_dom"/>
</dbReference>
<gene>
    <name evidence="7" type="ORF">WJX84_012346</name>
</gene>
<dbReference type="InterPro" id="IPR036736">
    <property type="entry name" value="ACP-like_sf"/>
</dbReference>
<dbReference type="SMART" id="SM00829">
    <property type="entry name" value="PKS_ER"/>
    <property type="match status" value="1"/>
</dbReference>
<dbReference type="SUPFAM" id="SSF53901">
    <property type="entry name" value="Thiolase-like"/>
    <property type="match status" value="1"/>
</dbReference>
<protein>
    <recommendedName>
        <fullName evidence="9">Carrier domain-containing protein</fullName>
    </recommendedName>
</protein>
<dbReference type="PROSITE" id="PS50075">
    <property type="entry name" value="CARRIER"/>
    <property type="match status" value="1"/>
</dbReference>
<evidence type="ECO:0000256" key="1">
    <source>
        <dbReference type="ARBA" id="ARBA00022450"/>
    </source>
</evidence>
<dbReference type="GO" id="GO:0006633">
    <property type="term" value="P:fatty acid biosynthetic process"/>
    <property type="evidence" value="ECO:0007669"/>
    <property type="project" value="TreeGrafter"/>
</dbReference>
<feature type="domain" description="Ketosynthase family 3 (KS3)" evidence="6">
    <location>
        <begin position="391"/>
        <end position="612"/>
    </location>
</feature>
<evidence type="ECO:0000256" key="2">
    <source>
        <dbReference type="ARBA" id="ARBA00022553"/>
    </source>
</evidence>
<evidence type="ECO:0000259" key="6">
    <source>
        <dbReference type="PROSITE" id="PS52004"/>
    </source>
</evidence>
<dbReference type="AlphaFoldDB" id="A0AAW1SPK8"/>
<evidence type="ECO:0000259" key="5">
    <source>
        <dbReference type="PROSITE" id="PS50075"/>
    </source>
</evidence>
<dbReference type="SUPFAM" id="SSF47336">
    <property type="entry name" value="ACP-like"/>
    <property type="match status" value="1"/>
</dbReference>
<dbReference type="CDD" id="cd05195">
    <property type="entry name" value="enoyl_red"/>
    <property type="match status" value="1"/>
</dbReference>
<dbReference type="InterPro" id="IPR020806">
    <property type="entry name" value="PKS_PP-bd"/>
</dbReference>
<accession>A0AAW1SPK8</accession>
<sequence length="612" mass="63382">MSSIALELTQEIQVHLEGTVPALLQSRKLIIPATELPGSNVLVHAGTGGVGLAAVQVAQAAGAHLIATAGSPAKRVLLRGLGTQTVLSSRDLGFPDQLAGRDPVHCILNSLTAPGFVAASVAALATGGRLVEISKRDIWSPQRVAQERPDLGYSLVAVDFLTPAAVHASLMRVAAGLASAQLTPLPQVVYPLGMTHTAMRAMSQARHIGKIVAQASSPTIIPQASSGLTIIPGLAINWQQYMKRLDASAAQAPFYQLFSTPEPASVAVSTPTARPQQQASAASAVRVQQTSPLAQVREAVAGVLGGSIGDNDPLMAGGLDSLGSIELRNLLEQVTSTELPSTLVFDHPTIAAISQLVTSLLPTKPIPAETEALHVQTEDSTHLINPYMNAGLQPAAGALQQQVVGMIDMAMRSPRDALDGLLQQDCSGVVPTSRWDVETAHAGGNPVRFGVVLQDVELFDAAGFGISGHEANLMDPQQRLLLETASQALATTSKHERGGHPGAHCTQSPSLGGFGVWVGVSAMDYAALAARFSPEPTAFSATGRALSCVSGRLAYTFGMQGPTMTIETACSSSLVATHVAASHIVMHGCKGALAGGVNLALLAETPAMFQKA</sequence>
<keyword evidence="2" id="KW-0597">Phosphoprotein</keyword>
<dbReference type="InterPro" id="IPR014030">
    <property type="entry name" value="Ketoacyl_synth_N"/>
</dbReference>
<dbReference type="GO" id="GO:0031177">
    <property type="term" value="F:phosphopantetheine binding"/>
    <property type="evidence" value="ECO:0007669"/>
    <property type="project" value="InterPro"/>
</dbReference>
<dbReference type="PROSITE" id="PS52004">
    <property type="entry name" value="KS3_2"/>
    <property type="match status" value="1"/>
</dbReference>
<dbReference type="SMART" id="SM00823">
    <property type="entry name" value="PKS_PP"/>
    <property type="match status" value="1"/>
</dbReference>
<dbReference type="EMBL" id="JALJOV010001352">
    <property type="protein sequence ID" value="KAK9849253.1"/>
    <property type="molecule type" value="Genomic_DNA"/>
</dbReference>
<evidence type="ECO:0000256" key="4">
    <source>
        <dbReference type="ARBA" id="ARBA00023268"/>
    </source>
</evidence>
<dbReference type="Pfam" id="PF00109">
    <property type="entry name" value="ketoacyl-synt"/>
    <property type="match status" value="1"/>
</dbReference>
<dbReference type="CDD" id="cd00833">
    <property type="entry name" value="PKS"/>
    <property type="match status" value="1"/>
</dbReference>
<dbReference type="SMART" id="SM00825">
    <property type="entry name" value="PKS_KS"/>
    <property type="match status" value="1"/>
</dbReference>
<dbReference type="PANTHER" id="PTHR43775:SF37">
    <property type="entry name" value="SI:DKEY-61P9.11"/>
    <property type="match status" value="1"/>
</dbReference>
<dbReference type="Pfam" id="PF00550">
    <property type="entry name" value="PP-binding"/>
    <property type="match status" value="1"/>
</dbReference>
<dbReference type="Gene3D" id="1.10.1200.10">
    <property type="entry name" value="ACP-like"/>
    <property type="match status" value="1"/>
</dbReference>
<dbReference type="Proteomes" id="UP001485043">
    <property type="component" value="Unassembled WGS sequence"/>
</dbReference>
<reference evidence="7 8" key="1">
    <citation type="journal article" date="2024" name="Nat. Commun.">
        <title>Phylogenomics reveals the evolutionary origins of lichenization in chlorophyte algae.</title>
        <authorList>
            <person name="Puginier C."/>
            <person name="Libourel C."/>
            <person name="Otte J."/>
            <person name="Skaloud P."/>
            <person name="Haon M."/>
            <person name="Grisel S."/>
            <person name="Petersen M."/>
            <person name="Berrin J.G."/>
            <person name="Delaux P.M."/>
            <person name="Dal Grande F."/>
            <person name="Keller J."/>
        </authorList>
    </citation>
    <scope>NUCLEOTIDE SEQUENCE [LARGE SCALE GENOMIC DNA]</scope>
    <source>
        <strain evidence="7 8">SAG 2523</strain>
    </source>
</reference>
<keyword evidence="1" id="KW-0596">Phosphopantetheine</keyword>
<dbReference type="SUPFAM" id="SSF51735">
    <property type="entry name" value="NAD(P)-binding Rossmann-fold domains"/>
    <property type="match status" value="1"/>
</dbReference>
<organism evidence="7 8">
    <name type="scientific">Apatococcus fuscideae</name>
    <dbReference type="NCBI Taxonomy" id="2026836"/>
    <lineage>
        <taxon>Eukaryota</taxon>
        <taxon>Viridiplantae</taxon>
        <taxon>Chlorophyta</taxon>
        <taxon>core chlorophytes</taxon>
        <taxon>Trebouxiophyceae</taxon>
        <taxon>Chlorellales</taxon>
        <taxon>Chlorellaceae</taxon>
        <taxon>Apatococcus</taxon>
    </lineage>
</organism>
<name>A0AAW1SPK8_9CHLO</name>
<dbReference type="PANTHER" id="PTHR43775">
    <property type="entry name" value="FATTY ACID SYNTHASE"/>
    <property type="match status" value="1"/>
</dbReference>
<keyword evidence="3" id="KW-0808">Transferase</keyword>
<dbReference type="InterPro" id="IPR036291">
    <property type="entry name" value="NAD(P)-bd_dom_sf"/>
</dbReference>
<dbReference type="Pfam" id="PF13602">
    <property type="entry name" value="ADH_zinc_N_2"/>
    <property type="match status" value="1"/>
</dbReference>
<evidence type="ECO:0008006" key="9">
    <source>
        <dbReference type="Google" id="ProtNLM"/>
    </source>
</evidence>
<dbReference type="InterPro" id="IPR009081">
    <property type="entry name" value="PP-bd_ACP"/>
</dbReference>
<feature type="non-terminal residue" evidence="7">
    <location>
        <position position="612"/>
    </location>
</feature>
<dbReference type="InterPro" id="IPR016039">
    <property type="entry name" value="Thiolase-like"/>
</dbReference>
<evidence type="ECO:0000256" key="3">
    <source>
        <dbReference type="ARBA" id="ARBA00022679"/>
    </source>
</evidence>
<dbReference type="GO" id="GO:0004312">
    <property type="term" value="F:fatty acid synthase activity"/>
    <property type="evidence" value="ECO:0007669"/>
    <property type="project" value="TreeGrafter"/>
</dbReference>
<dbReference type="Gene3D" id="3.90.180.10">
    <property type="entry name" value="Medium-chain alcohol dehydrogenases, catalytic domain"/>
    <property type="match status" value="1"/>
</dbReference>
<dbReference type="InterPro" id="IPR020843">
    <property type="entry name" value="ER"/>
</dbReference>